<evidence type="ECO:0000259" key="7">
    <source>
        <dbReference type="Pfam" id="PF02687"/>
    </source>
</evidence>
<reference evidence="8 9" key="1">
    <citation type="submission" date="2018-03" db="EMBL/GenBank/DDBJ databases">
        <authorList>
            <person name="Keele B.F."/>
        </authorList>
    </citation>
    <scope>NUCLEOTIDE SEQUENCE [LARGE SCALE GENOMIC DNA]</scope>
    <source>
        <strain evidence="8 9">CeCT 8812</strain>
    </source>
</reference>
<proteinExistence type="predicted"/>
<organism evidence="8 9">
    <name type="scientific">Pontivivens insulae</name>
    <dbReference type="NCBI Taxonomy" id="1639689"/>
    <lineage>
        <taxon>Bacteria</taxon>
        <taxon>Pseudomonadati</taxon>
        <taxon>Pseudomonadota</taxon>
        <taxon>Alphaproteobacteria</taxon>
        <taxon>Rhodobacterales</taxon>
        <taxon>Paracoccaceae</taxon>
        <taxon>Pontivivens</taxon>
    </lineage>
</organism>
<evidence type="ECO:0000256" key="6">
    <source>
        <dbReference type="SAM" id="Phobius"/>
    </source>
</evidence>
<dbReference type="PANTHER" id="PTHR30287:SF1">
    <property type="entry name" value="INNER MEMBRANE PROTEIN"/>
    <property type="match status" value="1"/>
</dbReference>
<dbReference type="InterPro" id="IPR038766">
    <property type="entry name" value="Membrane_comp_ABC_pdt"/>
</dbReference>
<evidence type="ECO:0000313" key="9">
    <source>
        <dbReference type="Proteomes" id="UP000244932"/>
    </source>
</evidence>
<accession>A0A2R8ACK3</accession>
<feature type="transmembrane region" description="Helical" evidence="6">
    <location>
        <begin position="804"/>
        <end position="829"/>
    </location>
</feature>
<feature type="transmembrane region" description="Helical" evidence="6">
    <location>
        <begin position="394"/>
        <end position="417"/>
    </location>
</feature>
<feature type="transmembrane region" description="Helical" evidence="6">
    <location>
        <begin position="758"/>
        <end position="784"/>
    </location>
</feature>
<dbReference type="InterPro" id="IPR003838">
    <property type="entry name" value="ABC3_permease_C"/>
</dbReference>
<feature type="transmembrane region" description="Helical" evidence="6">
    <location>
        <begin position="466"/>
        <end position="495"/>
    </location>
</feature>
<feature type="transmembrane region" description="Helical" evidence="6">
    <location>
        <begin position="21"/>
        <end position="41"/>
    </location>
</feature>
<feature type="transmembrane region" description="Helical" evidence="6">
    <location>
        <begin position="356"/>
        <end position="373"/>
    </location>
</feature>
<evidence type="ECO:0000256" key="2">
    <source>
        <dbReference type="ARBA" id="ARBA00022475"/>
    </source>
</evidence>
<feature type="transmembrane region" description="Helical" evidence="6">
    <location>
        <begin position="310"/>
        <end position="336"/>
    </location>
</feature>
<feature type="transmembrane region" description="Helical" evidence="6">
    <location>
        <begin position="717"/>
        <end position="737"/>
    </location>
</feature>
<dbReference type="OrthoDB" id="9775544at2"/>
<dbReference type="Proteomes" id="UP000244932">
    <property type="component" value="Unassembled WGS sequence"/>
</dbReference>
<evidence type="ECO:0000313" key="8">
    <source>
        <dbReference type="EMBL" id="SPF29768.1"/>
    </source>
</evidence>
<feature type="transmembrane region" description="Helical" evidence="6">
    <location>
        <begin position="255"/>
        <end position="278"/>
    </location>
</feature>
<keyword evidence="9" id="KW-1185">Reference proteome</keyword>
<dbReference type="AlphaFoldDB" id="A0A2R8ACK3"/>
<evidence type="ECO:0000256" key="1">
    <source>
        <dbReference type="ARBA" id="ARBA00004651"/>
    </source>
</evidence>
<dbReference type="GO" id="GO:0005886">
    <property type="term" value="C:plasma membrane"/>
    <property type="evidence" value="ECO:0007669"/>
    <property type="project" value="UniProtKB-SubCell"/>
</dbReference>
<feature type="domain" description="ABC3 transporter permease C-terminal" evidence="7">
    <location>
        <begin position="722"/>
        <end position="820"/>
    </location>
</feature>
<dbReference type="RefSeq" id="WP_108782438.1">
    <property type="nucleotide sequence ID" value="NZ_OMKW01000002.1"/>
</dbReference>
<dbReference type="EMBL" id="OMKW01000002">
    <property type="protein sequence ID" value="SPF29768.1"/>
    <property type="molecule type" value="Genomic_DNA"/>
</dbReference>
<keyword evidence="2" id="KW-1003">Cell membrane</keyword>
<name>A0A2R8ACK3_9RHOB</name>
<feature type="domain" description="ABC3 transporter permease C-terminal" evidence="7">
    <location>
        <begin position="262"/>
        <end position="374"/>
    </location>
</feature>
<dbReference type="Pfam" id="PF02687">
    <property type="entry name" value="FtsX"/>
    <property type="match status" value="2"/>
</dbReference>
<evidence type="ECO:0000256" key="3">
    <source>
        <dbReference type="ARBA" id="ARBA00022692"/>
    </source>
</evidence>
<feature type="transmembrane region" description="Helical" evidence="6">
    <location>
        <begin position="423"/>
        <end position="445"/>
    </location>
</feature>
<sequence length="839" mass="87320">MSFSVATRIARRELRAGLRGFYIFLACLALGVAAIAAVGSVRAGIEAGLAREGAAILGGDAQAQFTYRFATEEEQAWLASISTQVSETVDFRSMAVSGDERGLTQVRGVDDLYPLYGEVELSPPLPLDQALEMRALPGGVMQPVLADRMGLSVGDTFTLGTQEFELRALLEREPDGAGAGFGLGPRTIVTLEGLETSGLITQGTLFETQYRLALPADADLDTIAAAAEERFADAGLRWRDSRNGAPGVARFVDRLGAFLVLVGLSGLAVGGLGVSAAVRTYLDGKIETIATLKTLGATGSTIFQTYLIQVGVLTLVGIAIGIALGALVPLALGPIIEARLPVPAVFGIYPGPLAEAAVYGVLTALIFVIWPLARAQDIRAAGLFREIDGGGRKLPRFAYLLVIAALAVSLVGLAAWFSGVWMLALATAGGILGALLILAIMAWLIRIGCRRLSQSRLARGRPALRLALGAVGGPGGETASVILSLGLGLTVLAAVGQIERNTRDAISQDLPEIAPAYFFVDIQNTQLDGFLSTAFEDPAVDRIDTAPMLRGILTRINGQPAKDVAGDHWVLNGDRGVTYSALQPDDAILTEGAWWPEDYDGPPLVSFAAEEGEELGLSLGDMLTVNILGRDVEVEIASFRVVDFGNMGINFIMTMSPNALAGAPHTHIATLYAEEAAEGRLLRALAGAYPNITAIGVRDAIARVSDALGGLAAATSYGASATLITGFVVLIGAAAAGTRRRVFEAAVLKTVGATRGRILGSFALRSAILGAAAGLVAILGGALAGWGVMTFVMEADYVFEPVSAFMIVLGGATASLLAGLGFALGPLAARPARVLRSKD</sequence>
<evidence type="ECO:0000256" key="5">
    <source>
        <dbReference type="ARBA" id="ARBA00023136"/>
    </source>
</evidence>
<keyword evidence="3 6" id="KW-0812">Transmembrane</keyword>
<gene>
    <name evidence="8" type="ORF">POI8812_02085</name>
</gene>
<protein>
    <recommendedName>
        <fullName evidence="7">ABC3 transporter permease C-terminal domain-containing protein</fullName>
    </recommendedName>
</protein>
<comment type="subcellular location">
    <subcellularLocation>
        <location evidence="1">Cell membrane</location>
        <topology evidence="1">Multi-pass membrane protein</topology>
    </subcellularLocation>
</comment>
<keyword evidence="5 6" id="KW-0472">Membrane</keyword>
<dbReference type="PANTHER" id="PTHR30287">
    <property type="entry name" value="MEMBRANE COMPONENT OF PREDICTED ABC SUPERFAMILY METABOLITE UPTAKE TRANSPORTER"/>
    <property type="match status" value="1"/>
</dbReference>
<evidence type="ECO:0000256" key="4">
    <source>
        <dbReference type="ARBA" id="ARBA00022989"/>
    </source>
</evidence>
<keyword evidence="4 6" id="KW-1133">Transmembrane helix</keyword>